<dbReference type="PANTHER" id="PTHR12149:SF8">
    <property type="entry name" value="PROTEIN-RIBULOSAMINE 3-KINASE"/>
    <property type="match status" value="1"/>
</dbReference>
<dbReference type="EC" id="2.7.1.172" evidence="1"/>
<reference evidence="4 5" key="1">
    <citation type="journal article" date="2016" name="DNA Res.">
        <title>Genome sequence of Aspergillus luchuensis NBRC 4314.</title>
        <authorList>
            <person name="Yamada O."/>
            <person name="Machida M."/>
            <person name="Hosoyama A."/>
            <person name="Goto M."/>
            <person name="Takahashi T."/>
            <person name="Futagami T."/>
            <person name="Yamagata Y."/>
            <person name="Takeuchi M."/>
            <person name="Kobayashi T."/>
            <person name="Koike H."/>
            <person name="Abe K."/>
            <person name="Asai K."/>
            <person name="Arita M."/>
            <person name="Fujita N."/>
            <person name="Fukuda K."/>
            <person name="Higa K."/>
            <person name="Horikawa H."/>
            <person name="Ishikawa T."/>
            <person name="Jinno K."/>
            <person name="Kato Y."/>
            <person name="Kirimura K."/>
            <person name="Mizutani O."/>
            <person name="Nakasone K."/>
            <person name="Sano M."/>
            <person name="Shiraishi Y."/>
            <person name="Tsukahara M."/>
            <person name="Gomi K."/>
        </authorList>
    </citation>
    <scope>NUCLEOTIDE SEQUENCE [LARGE SCALE GENOMIC DNA]</scope>
    <source>
        <strain evidence="4 5">RIB 2604</strain>
    </source>
</reference>
<dbReference type="PANTHER" id="PTHR12149">
    <property type="entry name" value="FRUCTOSAMINE 3 KINASE-RELATED PROTEIN"/>
    <property type="match status" value="1"/>
</dbReference>
<dbReference type="Gene3D" id="3.90.1200.10">
    <property type="match status" value="1"/>
</dbReference>
<dbReference type="InterPro" id="IPR016477">
    <property type="entry name" value="Fructo-/Ketosamine-3-kinase"/>
</dbReference>
<evidence type="ECO:0000256" key="2">
    <source>
        <dbReference type="ARBA" id="ARBA00048655"/>
    </source>
</evidence>
<comment type="catalytic activity">
    <reaction evidence="2">
        <text>N(6)-D-ribulosyl-L-lysyl-[protein] + ATP = N(6)-(3-O-phospho-D-ribulosyl)-L-lysyl-[protein] + ADP + H(+)</text>
        <dbReference type="Rhea" id="RHEA:48432"/>
        <dbReference type="Rhea" id="RHEA-COMP:12103"/>
        <dbReference type="Rhea" id="RHEA-COMP:12104"/>
        <dbReference type="ChEBI" id="CHEBI:15378"/>
        <dbReference type="ChEBI" id="CHEBI:30616"/>
        <dbReference type="ChEBI" id="CHEBI:90418"/>
        <dbReference type="ChEBI" id="CHEBI:90420"/>
        <dbReference type="ChEBI" id="CHEBI:456216"/>
        <dbReference type="EC" id="2.7.1.172"/>
    </reaction>
    <physiologicalReaction direction="left-to-right" evidence="2">
        <dbReference type="Rhea" id="RHEA:48433"/>
    </physiologicalReaction>
</comment>
<dbReference type="SUPFAM" id="SSF56112">
    <property type="entry name" value="Protein kinase-like (PK-like)"/>
    <property type="match status" value="1"/>
</dbReference>
<organism evidence="4 5">
    <name type="scientific">Aspergillus kawachii</name>
    <name type="common">White koji mold</name>
    <name type="synonym">Aspergillus awamori var. kawachi</name>
    <dbReference type="NCBI Taxonomy" id="1069201"/>
    <lineage>
        <taxon>Eukaryota</taxon>
        <taxon>Fungi</taxon>
        <taxon>Dikarya</taxon>
        <taxon>Ascomycota</taxon>
        <taxon>Pezizomycotina</taxon>
        <taxon>Eurotiomycetes</taxon>
        <taxon>Eurotiomycetidae</taxon>
        <taxon>Eurotiales</taxon>
        <taxon>Aspergillaceae</taxon>
        <taxon>Aspergillus</taxon>
        <taxon>Aspergillus subgen. Circumdati</taxon>
    </lineage>
</organism>
<feature type="transmembrane region" description="Helical" evidence="3">
    <location>
        <begin position="62"/>
        <end position="82"/>
    </location>
</feature>
<comment type="caution">
    <text evidence="4">The sequence shown here is derived from an EMBL/GenBank/DDBJ whole genome shotgun (WGS) entry which is preliminary data.</text>
</comment>
<reference evidence="5" key="2">
    <citation type="submission" date="2016-02" db="EMBL/GenBank/DDBJ databases">
        <title>Genome sequencing of Aspergillus luchuensis NBRC 4314.</title>
        <authorList>
            <person name="Yamada O."/>
        </authorList>
    </citation>
    <scope>NUCLEOTIDE SEQUENCE [LARGE SCALE GENOMIC DNA]</scope>
    <source>
        <strain evidence="5">RIB 2604</strain>
    </source>
</reference>
<dbReference type="Proteomes" id="UP000075230">
    <property type="component" value="Unassembled WGS sequence"/>
</dbReference>
<dbReference type="VEuPathDB" id="FungiDB:ASPFODRAFT_40319"/>
<proteinExistence type="predicted"/>
<evidence type="ECO:0000313" key="4">
    <source>
        <dbReference type="EMBL" id="GAT27611.1"/>
    </source>
</evidence>
<feature type="transmembrane region" description="Helical" evidence="3">
    <location>
        <begin position="97"/>
        <end position="118"/>
    </location>
</feature>
<name>A0A146FRK3_ASPKA</name>
<keyword evidence="3" id="KW-1133">Transmembrane helix</keyword>
<dbReference type="EMBL" id="BCWF01000021">
    <property type="protein sequence ID" value="GAT27611.1"/>
    <property type="molecule type" value="Genomic_DNA"/>
</dbReference>
<accession>A0A146FRK3</accession>
<sequence length="268" mass="29571">MASGLILNPHNLLRAAPLISSTCTLWFAFDQDLVLNVFLHPDHRPRSNEILPSYFRVLFRRGVVRVLGLLAISMAGGGYNILKDRRSGVVAGLRSSLSWYVAGTALAASHLLYVPVIAPKVLAIMEDESKGSSTEDLEGWLTIHRVRTWTVDFAAWACFAVGVGLATPEPHQLCTKLARLHHESASPTEMFGFRITTCQGNTLQDVSWENQDVAVNGIWEDLNKLSQSALYYVVPRLIGVLESGERKVKPCLIHADLWEGNTGAPLKK</sequence>
<feature type="transmembrane region" description="Helical" evidence="3">
    <location>
        <begin position="12"/>
        <end position="29"/>
    </location>
</feature>
<evidence type="ECO:0000256" key="1">
    <source>
        <dbReference type="ARBA" id="ARBA00011961"/>
    </source>
</evidence>
<protein>
    <recommendedName>
        <fullName evidence="1">protein-ribulosamine 3-kinase</fullName>
        <ecNumber evidence="1">2.7.1.172</ecNumber>
    </recommendedName>
</protein>
<dbReference type="GO" id="GO:0102193">
    <property type="term" value="F:protein-ribulosamine 3-kinase activity"/>
    <property type="evidence" value="ECO:0007669"/>
    <property type="project" value="UniProtKB-EC"/>
</dbReference>
<dbReference type="InterPro" id="IPR011009">
    <property type="entry name" value="Kinase-like_dom_sf"/>
</dbReference>
<evidence type="ECO:0000313" key="5">
    <source>
        <dbReference type="Proteomes" id="UP000075230"/>
    </source>
</evidence>
<dbReference type="AlphaFoldDB" id="A0A146FRK3"/>
<gene>
    <name evidence="4" type="ORF">RIB2604_02113050</name>
</gene>
<keyword evidence="3" id="KW-0812">Transmembrane</keyword>
<dbReference type="Pfam" id="PF03881">
    <property type="entry name" value="Fructosamin_kin"/>
    <property type="match status" value="1"/>
</dbReference>
<evidence type="ECO:0000256" key="3">
    <source>
        <dbReference type="SAM" id="Phobius"/>
    </source>
</evidence>
<keyword evidence="3" id="KW-0472">Membrane</keyword>